<accession>A0A9N9XMY1</accession>
<dbReference type="OrthoDB" id="4142200at2759"/>
<keyword evidence="2" id="KW-1003">Cell membrane</keyword>
<dbReference type="Gene3D" id="1.20.1250.20">
    <property type="entry name" value="MFS general substrate transporter like domains"/>
    <property type="match status" value="1"/>
</dbReference>
<dbReference type="InterPro" id="IPR003663">
    <property type="entry name" value="Sugar/inositol_transpt"/>
</dbReference>
<keyword evidence="5 8" id="KW-0472">Membrane</keyword>
<comment type="similarity">
    <text evidence="7">Belongs to the major facilitator superfamily. Sugar transporter (TC 2.A.1.1) family. Trehalose transporter subfamily.</text>
</comment>
<keyword evidence="4 8" id="KW-1133">Transmembrane helix</keyword>
<evidence type="ECO:0000256" key="8">
    <source>
        <dbReference type="SAM" id="Phobius"/>
    </source>
</evidence>
<evidence type="ECO:0000256" key="6">
    <source>
        <dbReference type="ARBA" id="ARBA00023180"/>
    </source>
</evidence>
<evidence type="ECO:0000256" key="7">
    <source>
        <dbReference type="ARBA" id="ARBA00024348"/>
    </source>
</evidence>
<feature type="signal peptide" evidence="9">
    <location>
        <begin position="1"/>
        <end position="22"/>
    </location>
</feature>
<dbReference type="Proteomes" id="UP001153712">
    <property type="component" value="Chromosome 2"/>
</dbReference>
<keyword evidence="9" id="KW-0732">Signal</keyword>
<dbReference type="InterPro" id="IPR020846">
    <property type="entry name" value="MFS_dom"/>
</dbReference>
<dbReference type="InterPro" id="IPR005829">
    <property type="entry name" value="Sugar_transporter_CS"/>
</dbReference>
<dbReference type="GO" id="GO:0022857">
    <property type="term" value="F:transmembrane transporter activity"/>
    <property type="evidence" value="ECO:0007669"/>
    <property type="project" value="InterPro"/>
</dbReference>
<dbReference type="GO" id="GO:0005886">
    <property type="term" value="C:plasma membrane"/>
    <property type="evidence" value="ECO:0007669"/>
    <property type="project" value="UniProtKB-SubCell"/>
</dbReference>
<feature type="transmembrane region" description="Helical" evidence="8">
    <location>
        <begin position="354"/>
        <end position="378"/>
    </location>
</feature>
<feature type="domain" description="Major facilitator superfamily (MFS) profile" evidence="10">
    <location>
        <begin position="19"/>
        <end position="445"/>
    </location>
</feature>
<dbReference type="PRINTS" id="PR00171">
    <property type="entry name" value="SUGRTRNSPORT"/>
</dbReference>
<feature type="chain" id="PRO_5040322957" description="Major facilitator superfamily (MFS) profile domain-containing protein" evidence="9">
    <location>
        <begin position="23"/>
        <end position="477"/>
    </location>
</feature>
<dbReference type="EMBL" id="OU900095">
    <property type="protein sequence ID" value="CAG9858895.1"/>
    <property type="molecule type" value="Genomic_DNA"/>
</dbReference>
<organism evidence="11 12">
    <name type="scientific">Phyllotreta striolata</name>
    <name type="common">Striped flea beetle</name>
    <name type="synonym">Crioceris striolata</name>
    <dbReference type="NCBI Taxonomy" id="444603"/>
    <lineage>
        <taxon>Eukaryota</taxon>
        <taxon>Metazoa</taxon>
        <taxon>Ecdysozoa</taxon>
        <taxon>Arthropoda</taxon>
        <taxon>Hexapoda</taxon>
        <taxon>Insecta</taxon>
        <taxon>Pterygota</taxon>
        <taxon>Neoptera</taxon>
        <taxon>Endopterygota</taxon>
        <taxon>Coleoptera</taxon>
        <taxon>Polyphaga</taxon>
        <taxon>Cucujiformia</taxon>
        <taxon>Chrysomeloidea</taxon>
        <taxon>Chrysomelidae</taxon>
        <taxon>Galerucinae</taxon>
        <taxon>Alticini</taxon>
        <taxon>Phyllotreta</taxon>
    </lineage>
</organism>
<evidence type="ECO:0000313" key="11">
    <source>
        <dbReference type="EMBL" id="CAG9858895.1"/>
    </source>
</evidence>
<evidence type="ECO:0000256" key="9">
    <source>
        <dbReference type="SAM" id="SignalP"/>
    </source>
</evidence>
<dbReference type="AlphaFoldDB" id="A0A9N9XMY1"/>
<evidence type="ECO:0000259" key="10">
    <source>
        <dbReference type="PROSITE" id="PS50850"/>
    </source>
</evidence>
<sequence>MTYMNSMKIFQGTLPQLFAVLAATLNAISDGMQYGWTAPVLPILMGPNSPVPITESQGEWMETFLWIGSLMCLPLTMYLVDKIGRKRSILLASSFMFTVWVVTALAPSVEYLYAARLLAGAASDTAYVSTPMYIAEIAEHKIRGFLSSLIFLMMLIGILLVYLVAPFVPIYAHCILGACLAGLELIIFPFMPESPYYLLSKDDEVGAKNALKRLRGPGSDIDKEIAEMKSAVTRQKTERGRLIDLFVVPSHFRALLIMIVLDVAQHFSSISVLLMNLHIILDEAGSIYMEPSTAGIIFAFILLLAATVASFSIDKFGRKILLIISSVLSGFCVLIIAVYFQLKNSGYDTATVSWLPIVSVMLYACAFKLGLGLVPIVLTAELFPTKMKAYGMTIADALYVISSLLSLQVYQRLSDNYGMEYPFYVFAVSCFFTAVFCYYFVPETKGKTLDEIQMILKGMTEKPIKVEPIPETISTHL</sequence>
<feature type="transmembrane region" description="Helical" evidence="8">
    <location>
        <begin position="320"/>
        <end position="342"/>
    </location>
</feature>
<protein>
    <recommendedName>
        <fullName evidence="10">Major facilitator superfamily (MFS) profile domain-containing protein</fullName>
    </recommendedName>
</protein>
<keyword evidence="3 8" id="KW-0812">Transmembrane</keyword>
<evidence type="ECO:0000256" key="1">
    <source>
        <dbReference type="ARBA" id="ARBA00004651"/>
    </source>
</evidence>
<evidence type="ECO:0000256" key="4">
    <source>
        <dbReference type="ARBA" id="ARBA00022989"/>
    </source>
</evidence>
<feature type="transmembrane region" description="Helical" evidence="8">
    <location>
        <begin position="145"/>
        <end position="164"/>
    </location>
</feature>
<dbReference type="PANTHER" id="PTHR48021:SF46">
    <property type="entry name" value="MAJOR FACILITATOR SUPERFAMILY (MFS) PROFILE DOMAIN-CONTAINING PROTEIN"/>
    <property type="match status" value="1"/>
</dbReference>
<dbReference type="SUPFAM" id="SSF103473">
    <property type="entry name" value="MFS general substrate transporter"/>
    <property type="match status" value="1"/>
</dbReference>
<comment type="subcellular location">
    <subcellularLocation>
        <location evidence="1">Cell membrane</location>
        <topology evidence="1">Multi-pass membrane protein</topology>
    </subcellularLocation>
</comment>
<name>A0A9N9XMY1_PHYSR</name>
<dbReference type="InterPro" id="IPR005828">
    <property type="entry name" value="MFS_sugar_transport-like"/>
</dbReference>
<dbReference type="PANTHER" id="PTHR48021">
    <property type="match status" value="1"/>
</dbReference>
<proteinExistence type="inferred from homology"/>
<dbReference type="PROSITE" id="PS00216">
    <property type="entry name" value="SUGAR_TRANSPORT_1"/>
    <property type="match status" value="2"/>
</dbReference>
<feature type="transmembrane region" description="Helical" evidence="8">
    <location>
        <begin position="421"/>
        <end position="441"/>
    </location>
</feature>
<dbReference type="Pfam" id="PF00083">
    <property type="entry name" value="Sugar_tr"/>
    <property type="match status" value="1"/>
</dbReference>
<reference evidence="11" key="1">
    <citation type="submission" date="2022-01" db="EMBL/GenBank/DDBJ databases">
        <authorList>
            <person name="King R."/>
        </authorList>
    </citation>
    <scope>NUCLEOTIDE SEQUENCE</scope>
</reference>
<evidence type="ECO:0000256" key="5">
    <source>
        <dbReference type="ARBA" id="ARBA00023136"/>
    </source>
</evidence>
<feature type="transmembrane region" description="Helical" evidence="8">
    <location>
        <begin position="390"/>
        <end position="409"/>
    </location>
</feature>
<dbReference type="PROSITE" id="PS50850">
    <property type="entry name" value="MFS"/>
    <property type="match status" value="1"/>
</dbReference>
<feature type="transmembrane region" description="Helical" evidence="8">
    <location>
        <begin position="63"/>
        <end position="80"/>
    </location>
</feature>
<evidence type="ECO:0000313" key="12">
    <source>
        <dbReference type="Proteomes" id="UP001153712"/>
    </source>
</evidence>
<dbReference type="FunFam" id="1.20.1250.20:FF:000055">
    <property type="entry name" value="Facilitated trehalose transporter Tret1-2 homolog"/>
    <property type="match status" value="1"/>
</dbReference>
<feature type="transmembrane region" description="Helical" evidence="8">
    <location>
        <begin position="170"/>
        <end position="191"/>
    </location>
</feature>
<evidence type="ECO:0000256" key="3">
    <source>
        <dbReference type="ARBA" id="ARBA00022692"/>
    </source>
</evidence>
<keyword evidence="12" id="KW-1185">Reference proteome</keyword>
<feature type="transmembrane region" description="Helical" evidence="8">
    <location>
        <begin position="89"/>
        <end position="107"/>
    </location>
</feature>
<evidence type="ECO:0000256" key="2">
    <source>
        <dbReference type="ARBA" id="ARBA00022475"/>
    </source>
</evidence>
<keyword evidence="6" id="KW-0325">Glycoprotein</keyword>
<dbReference type="InterPro" id="IPR050549">
    <property type="entry name" value="MFS_Trehalose_Transporter"/>
</dbReference>
<gene>
    <name evidence="11" type="ORF">PHYEVI_LOCUS5282</name>
</gene>
<dbReference type="InterPro" id="IPR036259">
    <property type="entry name" value="MFS_trans_sf"/>
</dbReference>
<feature type="transmembrane region" description="Helical" evidence="8">
    <location>
        <begin position="293"/>
        <end position="313"/>
    </location>
</feature>